<evidence type="ECO:0000313" key="2">
    <source>
        <dbReference type="EMBL" id="GHC03512.1"/>
    </source>
</evidence>
<reference evidence="2" key="2">
    <citation type="submission" date="2020-09" db="EMBL/GenBank/DDBJ databases">
        <authorList>
            <person name="Sun Q."/>
            <person name="Kim S."/>
        </authorList>
    </citation>
    <scope>NUCLEOTIDE SEQUENCE</scope>
    <source>
        <strain evidence="2">KCTC 12870</strain>
    </source>
</reference>
<dbReference type="AlphaFoldDB" id="A0A8J3DAU3"/>
<keyword evidence="3" id="KW-1185">Reference proteome</keyword>
<evidence type="ECO:0000313" key="3">
    <source>
        <dbReference type="Proteomes" id="UP000642829"/>
    </source>
</evidence>
<organism evidence="2 3">
    <name type="scientific">Cerasicoccus arenae</name>
    <dbReference type="NCBI Taxonomy" id="424488"/>
    <lineage>
        <taxon>Bacteria</taxon>
        <taxon>Pseudomonadati</taxon>
        <taxon>Verrucomicrobiota</taxon>
        <taxon>Opitutia</taxon>
        <taxon>Puniceicoccales</taxon>
        <taxon>Cerasicoccaceae</taxon>
        <taxon>Cerasicoccus</taxon>
    </lineage>
</organism>
<reference evidence="2" key="1">
    <citation type="journal article" date="2014" name="Int. J. Syst. Evol. Microbiol.">
        <title>Complete genome sequence of Corynebacterium casei LMG S-19264T (=DSM 44701T), isolated from a smear-ripened cheese.</title>
        <authorList>
            <consortium name="US DOE Joint Genome Institute (JGI-PGF)"/>
            <person name="Walter F."/>
            <person name="Albersmeier A."/>
            <person name="Kalinowski J."/>
            <person name="Ruckert C."/>
        </authorList>
    </citation>
    <scope>NUCLEOTIDE SEQUENCE</scope>
    <source>
        <strain evidence="2">KCTC 12870</strain>
    </source>
</reference>
<proteinExistence type="predicted"/>
<dbReference type="EMBL" id="BMXG01000011">
    <property type="protein sequence ID" value="GHC03512.1"/>
    <property type="molecule type" value="Genomic_DNA"/>
</dbReference>
<sequence length="285" mass="31585">MKDIESLDFSIPVASGRVGFGGFGGDGLNIKNNMPKLSLESLFGNTESAGVELVGAFFDLKQTAARKPKEVDYGDFLRRYTSGSWSMSQLERFYQADRKLYATTLLIPHRMADQAPAAFGVASEVKPSQWLAHYEGKITPPFSGKFRFWGFADDVLIVRVNSRVVLDGSFHEGEYTDWRSSAGDLNRKHSIGNGALAVGDWINVQKGRELKIEILIGERPGGHFSTYLLVEEEGKEYPLGPDARPILPIFKMTPLLPGFEAELLTQMGQERGLMSLDGPCFARIQ</sequence>
<feature type="domain" description="PA14" evidence="1">
    <location>
        <begin position="70"/>
        <end position="244"/>
    </location>
</feature>
<name>A0A8J3DAU3_9BACT</name>
<dbReference type="SUPFAM" id="SSF56988">
    <property type="entry name" value="Anthrax protective antigen"/>
    <property type="match status" value="1"/>
</dbReference>
<evidence type="ECO:0000259" key="1">
    <source>
        <dbReference type="PROSITE" id="PS51820"/>
    </source>
</evidence>
<dbReference type="PROSITE" id="PS51820">
    <property type="entry name" value="PA14"/>
    <property type="match status" value="1"/>
</dbReference>
<gene>
    <name evidence="2" type="ORF">GCM10007047_20140</name>
</gene>
<protein>
    <recommendedName>
        <fullName evidence="1">PA14 domain-containing protein</fullName>
    </recommendedName>
</protein>
<dbReference type="Proteomes" id="UP000642829">
    <property type="component" value="Unassembled WGS sequence"/>
</dbReference>
<accession>A0A8J3DAU3</accession>
<dbReference type="InterPro" id="IPR037524">
    <property type="entry name" value="PA14/GLEYA"/>
</dbReference>
<comment type="caution">
    <text evidence="2">The sequence shown here is derived from an EMBL/GenBank/DDBJ whole genome shotgun (WGS) entry which is preliminary data.</text>
</comment>